<dbReference type="EMBL" id="JAVIJF010000020">
    <property type="protein sequence ID" value="MDX8527763.1"/>
    <property type="molecule type" value="Genomic_DNA"/>
</dbReference>
<dbReference type="Gene3D" id="1.10.10.10">
    <property type="entry name" value="Winged helix-like DNA-binding domain superfamily/Winged helix DNA-binding domain"/>
    <property type="match status" value="1"/>
</dbReference>
<reference evidence="6 7" key="1">
    <citation type="submission" date="2023-08" db="EMBL/GenBank/DDBJ databases">
        <title>Implementing the SeqCode for naming new Mesorhizobium species isolated from Vachellia karroo root nodules.</title>
        <authorList>
            <person name="Van Lill M."/>
        </authorList>
    </citation>
    <scope>NUCLEOTIDE SEQUENCE [LARGE SCALE GENOMIC DNA]</scope>
    <source>
        <strain evidence="6 7">MSK 1335</strain>
    </source>
</reference>
<dbReference type="Pfam" id="PF00126">
    <property type="entry name" value="HTH_1"/>
    <property type="match status" value="1"/>
</dbReference>
<dbReference type="PRINTS" id="PR00039">
    <property type="entry name" value="HTHLYSR"/>
</dbReference>
<dbReference type="PANTHER" id="PTHR30537:SF74">
    <property type="entry name" value="HTH-TYPE TRANSCRIPTIONAL REGULATOR TRPI"/>
    <property type="match status" value="1"/>
</dbReference>
<dbReference type="InterPro" id="IPR058163">
    <property type="entry name" value="LysR-type_TF_proteobact-type"/>
</dbReference>
<dbReference type="PANTHER" id="PTHR30537">
    <property type="entry name" value="HTH-TYPE TRANSCRIPTIONAL REGULATOR"/>
    <property type="match status" value="1"/>
</dbReference>
<evidence type="ECO:0000313" key="7">
    <source>
        <dbReference type="Proteomes" id="UP001276840"/>
    </source>
</evidence>
<dbReference type="SUPFAM" id="SSF46785">
    <property type="entry name" value="Winged helix' DNA-binding domain"/>
    <property type="match status" value="1"/>
</dbReference>
<evidence type="ECO:0000256" key="1">
    <source>
        <dbReference type="ARBA" id="ARBA00009437"/>
    </source>
</evidence>
<dbReference type="SUPFAM" id="SSF53850">
    <property type="entry name" value="Periplasmic binding protein-like II"/>
    <property type="match status" value="1"/>
</dbReference>
<dbReference type="Pfam" id="PF03466">
    <property type="entry name" value="LysR_substrate"/>
    <property type="match status" value="1"/>
</dbReference>
<evidence type="ECO:0000313" key="6">
    <source>
        <dbReference type="EMBL" id="MDX8527763.1"/>
    </source>
</evidence>
<gene>
    <name evidence="6" type="ORF">RFM68_25010</name>
</gene>
<evidence type="ECO:0000256" key="4">
    <source>
        <dbReference type="ARBA" id="ARBA00023163"/>
    </source>
</evidence>
<evidence type="ECO:0000256" key="3">
    <source>
        <dbReference type="ARBA" id="ARBA00023125"/>
    </source>
</evidence>
<comment type="similarity">
    <text evidence="1">Belongs to the LysR transcriptional regulatory family.</text>
</comment>
<evidence type="ECO:0000256" key="2">
    <source>
        <dbReference type="ARBA" id="ARBA00023015"/>
    </source>
</evidence>
<dbReference type="InterPro" id="IPR036388">
    <property type="entry name" value="WH-like_DNA-bd_sf"/>
</dbReference>
<protein>
    <submittedName>
        <fullName evidence="6">LysR substrate-binding domain-containing protein</fullName>
    </submittedName>
</protein>
<dbReference type="Gene3D" id="3.40.190.10">
    <property type="entry name" value="Periplasmic binding protein-like II"/>
    <property type="match status" value="2"/>
</dbReference>
<keyword evidence="4" id="KW-0804">Transcription</keyword>
<name>A0ABU4ZQS3_9HYPH</name>
<keyword evidence="7" id="KW-1185">Reference proteome</keyword>
<comment type="caution">
    <text evidence="6">The sequence shown here is derived from an EMBL/GenBank/DDBJ whole genome shotgun (WGS) entry which is preliminary data.</text>
</comment>
<evidence type="ECO:0000259" key="5">
    <source>
        <dbReference type="PROSITE" id="PS50931"/>
    </source>
</evidence>
<dbReference type="InterPro" id="IPR000847">
    <property type="entry name" value="LysR_HTH_N"/>
</dbReference>
<proteinExistence type="inferred from homology"/>
<keyword evidence="2" id="KW-0805">Transcription regulation</keyword>
<dbReference type="Proteomes" id="UP001276840">
    <property type="component" value="Unassembled WGS sequence"/>
</dbReference>
<dbReference type="PROSITE" id="PS50931">
    <property type="entry name" value="HTH_LYSR"/>
    <property type="match status" value="1"/>
</dbReference>
<accession>A0ABU4ZQS3</accession>
<dbReference type="InterPro" id="IPR005119">
    <property type="entry name" value="LysR_subst-bd"/>
</dbReference>
<organism evidence="6 7">
    <name type="scientific">Mesorhizobium montanum</name>
    <dbReference type="NCBI Taxonomy" id="3072323"/>
    <lineage>
        <taxon>Bacteria</taxon>
        <taxon>Pseudomonadati</taxon>
        <taxon>Pseudomonadota</taxon>
        <taxon>Alphaproteobacteria</taxon>
        <taxon>Hyphomicrobiales</taxon>
        <taxon>Phyllobacteriaceae</taxon>
        <taxon>Mesorhizobium</taxon>
    </lineage>
</organism>
<feature type="domain" description="HTH lysR-type" evidence="5">
    <location>
        <begin position="5"/>
        <end position="62"/>
    </location>
</feature>
<dbReference type="InterPro" id="IPR036390">
    <property type="entry name" value="WH_DNA-bd_sf"/>
</dbReference>
<sequence length="303" mass="33729">MHDLPPLKPLRVFEACIRLGNFTRAARELNVGQPAISHQIHALERDLNVQLFERKGPLAVPTAEALSYYQATANGLSDIARASAKLRRNNRQDALTLATYPGIAMFWLMARLERVRRLYPDLAVRVTTAERDQDIPLDEVDCAILFGSGDWSGYESRVLMQEIVVPVAAPALASRIAGVSRADMLAKGPLIHLEDREQRWFTWSDWRDLRSPDSQNIDAGITVTNHGIAIHQTLMGYGIGLGWSGVIDEMIENGLLIAMDPEPISSERGYFLVARQDFLDSKIGRLVVNSLVDQETTLQGNSL</sequence>
<dbReference type="RefSeq" id="WP_320235712.1">
    <property type="nucleotide sequence ID" value="NZ_JAVIJF010000020.1"/>
</dbReference>
<keyword evidence="3" id="KW-0238">DNA-binding</keyword>